<evidence type="ECO:0000256" key="2">
    <source>
        <dbReference type="ARBA" id="ARBA00022723"/>
    </source>
</evidence>
<dbReference type="AlphaFoldDB" id="A0A918FEY2"/>
<sequence length="275" mass="28801">MSGGFRFGPALLFCPADRPDRYEKALERADAVILDLEDAVAAPAKPAARRALVEHPLDPERVIVRLNPAASGELEADLEALGGTEYRTVMLAKCEGTADLVELGDLEVIALCETARGVLAAAELAALAPVIALMWGAEDLVASLGGTASRFPDGRYRDVARHARSQVRLAAAAHGVAAIDAVHLDLDDEAGLRAEAEDAVALGFEATACVHPRQVELVRAAYRPDPDALAQARAVLAAAAGEGGVFAHEGRMVDAPLLRQAEAVVRRAGGSPTIR</sequence>
<dbReference type="Gene3D" id="3.20.20.60">
    <property type="entry name" value="Phosphoenolpyruvate-binding domains"/>
    <property type="match status" value="1"/>
</dbReference>
<evidence type="ECO:0000313" key="7">
    <source>
        <dbReference type="EMBL" id="GGR32790.1"/>
    </source>
</evidence>
<feature type="binding site" evidence="5">
    <location>
        <position position="113"/>
    </location>
    <ligand>
        <name>Mg(2+)</name>
        <dbReference type="ChEBI" id="CHEBI:18420"/>
    </ligand>
</feature>
<dbReference type="PIRSF" id="PIRSF015582">
    <property type="entry name" value="Cit_lyase_B"/>
    <property type="match status" value="1"/>
</dbReference>
<keyword evidence="3 5" id="KW-0460">Magnesium</keyword>
<comment type="caution">
    <text evidence="7">The sequence shown here is derived from an EMBL/GenBank/DDBJ whole genome shotgun (WGS) entry which is preliminary data.</text>
</comment>
<dbReference type="PANTHER" id="PTHR32308">
    <property type="entry name" value="LYASE BETA SUBUNIT, PUTATIVE (AFU_ORTHOLOGUE AFUA_4G13030)-RELATED"/>
    <property type="match status" value="1"/>
</dbReference>
<accession>A0A918FEY2</accession>
<dbReference type="GO" id="GO:0006107">
    <property type="term" value="P:oxaloacetate metabolic process"/>
    <property type="evidence" value="ECO:0007669"/>
    <property type="project" value="TreeGrafter"/>
</dbReference>
<dbReference type="Pfam" id="PF03328">
    <property type="entry name" value="HpcH_HpaI"/>
    <property type="match status" value="1"/>
</dbReference>
<dbReference type="InterPro" id="IPR011206">
    <property type="entry name" value="Citrate_lyase_beta/mcl1/mcl2"/>
</dbReference>
<organism evidence="7 8">
    <name type="scientific">Agromyces mediolanus</name>
    <name type="common">Corynebacterium mediolanum</name>
    <dbReference type="NCBI Taxonomy" id="41986"/>
    <lineage>
        <taxon>Bacteria</taxon>
        <taxon>Bacillati</taxon>
        <taxon>Actinomycetota</taxon>
        <taxon>Actinomycetes</taxon>
        <taxon>Micrococcales</taxon>
        <taxon>Microbacteriaceae</taxon>
        <taxon>Agromyces</taxon>
    </lineage>
</organism>
<dbReference type="GO" id="GO:0000287">
    <property type="term" value="F:magnesium ion binding"/>
    <property type="evidence" value="ECO:0007669"/>
    <property type="project" value="TreeGrafter"/>
</dbReference>
<dbReference type="SUPFAM" id="SSF51621">
    <property type="entry name" value="Phosphoenolpyruvate/pyruvate domain"/>
    <property type="match status" value="1"/>
</dbReference>
<proteinExistence type="predicted"/>
<feature type="domain" description="HpcH/HpaI aldolase/citrate lyase" evidence="6">
    <location>
        <begin position="11"/>
        <end position="212"/>
    </location>
</feature>
<evidence type="ECO:0000256" key="1">
    <source>
        <dbReference type="ARBA" id="ARBA00001946"/>
    </source>
</evidence>
<protein>
    <submittedName>
        <fullName evidence="7">Citrate lyase subunit beta-like protein</fullName>
    </submittedName>
</protein>
<dbReference type="EMBL" id="BMRJ01000003">
    <property type="protein sequence ID" value="GGR32790.1"/>
    <property type="molecule type" value="Genomic_DNA"/>
</dbReference>
<dbReference type="RefSeq" id="WP_189086057.1">
    <property type="nucleotide sequence ID" value="NZ_BMRJ01000003.1"/>
</dbReference>
<keyword evidence="7" id="KW-0456">Lyase</keyword>
<dbReference type="GO" id="GO:0016829">
    <property type="term" value="F:lyase activity"/>
    <property type="evidence" value="ECO:0007669"/>
    <property type="project" value="UniProtKB-KW"/>
</dbReference>
<keyword evidence="2 5" id="KW-0479">Metal-binding</keyword>
<gene>
    <name evidence="7" type="primary">citE</name>
    <name evidence="7" type="ORF">GCM10010196_28480</name>
</gene>
<dbReference type="InterPro" id="IPR040442">
    <property type="entry name" value="Pyrv_kinase-like_dom_sf"/>
</dbReference>
<comment type="cofactor">
    <cofactor evidence="1">
        <name>Mg(2+)</name>
        <dbReference type="ChEBI" id="CHEBI:18420"/>
    </cofactor>
</comment>
<dbReference type="PANTHER" id="PTHR32308:SF10">
    <property type="entry name" value="CITRATE LYASE SUBUNIT BETA"/>
    <property type="match status" value="1"/>
</dbReference>
<reference evidence="7" key="2">
    <citation type="submission" date="2020-09" db="EMBL/GenBank/DDBJ databases">
        <authorList>
            <person name="Sun Q."/>
            <person name="Ohkuma M."/>
        </authorList>
    </citation>
    <scope>NUCLEOTIDE SEQUENCE</scope>
    <source>
        <strain evidence="7">JCM 3346</strain>
    </source>
</reference>
<feature type="binding site" evidence="4">
    <location>
        <position position="113"/>
    </location>
    <ligand>
        <name>substrate</name>
    </ligand>
</feature>
<keyword evidence="8" id="KW-1185">Reference proteome</keyword>
<evidence type="ECO:0000256" key="4">
    <source>
        <dbReference type="PIRSR" id="PIRSR015582-1"/>
    </source>
</evidence>
<evidence type="ECO:0000259" key="6">
    <source>
        <dbReference type="Pfam" id="PF03328"/>
    </source>
</evidence>
<evidence type="ECO:0000256" key="5">
    <source>
        <dbReference type="PIRSR" id="PIRSR015582-2"/>
    </source>
</evidence>
<feature type="binding site" evidence="5">
    <location>
        <position position="139"/>
    </location>
    <ligand>
        <name>Mg(2+)</name>
        <dbReference type="ChEBI" id="CHEBI:18420"/>
    </ligand>
</feature>
<reference evidence="7" key="1">
    <citation type="journal article" date="2014" name="Int. J. Syst. Evol. Microbiol.">
        <title>Complete genome sequence of Corynebacterium casei LMG S-19264T (=DSM 44701T), isolated from a smear-ripened cheese.</title>
        <authorList>
            <consortium name="US DOE Joint Genome Institute (JGI-PGF)"/>
            <person name="Walter F."/>
            <person name="Albersmeier A."/>
            <person name="Kalinowski J."/>
            <person name="Ruckert C."/>
        </authorList>
    </citation>
    <scope>NUCLEOTIDE SEQUENCE</scope>
    <source>
        <strain evidence="7">JCM 3346</strain>
    </source>
</reference>
<evidence type="ECO:0000313" key="8">
    <source>
        <dbReference type="Proteomes" id="UP000610303"/>
    </source>
</evidence>
<dbReference type="InterPro" id="IPR015813">
    <property type="entry name" value="Pyrv/PenolPyrv_kinase-like_dom"/>
</dbReference>
<dbReference type="InterPro" id="IPR005000">
    <property type="entry name" value="Aldolase/citrate-lyase_domain"/>
</dbReference>
<dbReference type="Proteomes" id="UP000610303">
    <property type="component" value="Unassembled WGS sequence"/>
</dbReference>
<evidence type="ECO:0000256" key="3">
    <source>
        <dbReference type="ARBA" id="ARBA00022842"/>
    </source>
</evidence>
<feature type="binding site" evidence="4">
    <location>
        <position position="65"/>
    </location>
    <ligand>
        <name>substrate</name>
    </ligand>
</feature>
<name>A0A918FEY2_AGRME</name>